<reference evidence="3" key="1">
    <citation type="submission" date="2023-07" db="EMBL/GenBank/DDBJ databases">
        <title>30 novel species of actinomycetes from the DSMZ collection.</title>
        <authorList>
            <person name="Nouioui I."/>
        </authorList>
    </citation>
    <scope>NUCLEOTIDE SEQUENCE [LARGE SCALE GENOMIC DNA]</scope>
    <source>
        <strain evidence="3">DSM 41979</strain>
    </source>
</reference>
<dbReference type="Proteomes" id="UP001183610">
    <property type="component" value="Unassembled WGS sequence"/>
</dbReference>
<dbReference type="RefSeq" id="WP_141712411.1">
    <property type="nucleotide sequence ID" value="NZ_JAVRET010000074.1"/>
</dbReference>
<keyword evidence="1" id="KW-1133">Transmembrane helix</keyword>
<comment type="caution">
    <text evidence="2">The sequence shown here is derived from an EMBL/GenBank/DDBJ whole genome shotgun (WGS) entry which is preliminary data.</text>
</comment>
<evidence type="ECO:0000256" key="1">
    <source>
        <dbReference type="SAM" id="Phobius"/>
    </source>
</evidence>
<accession>A0ABU2R944</accession>
<evidence type="ECO:0000313" key="2">
    <source>
        <dbReference type="EMBL" id="MDT0412235.1"/>
    </source>
</evidence>
<sequence length="106" mass="12471">MQQRPLRERGKHTLAWEVRRVRSWRKFRVEWAFDLRDGAGTVTVWSSSRTSEPSENKPVVYDADDPQRWCFTEDMPRNPARVRNWLRGFWVVAVVTLVGSVVLLVS</sequence>
<keyword evidence="1" id="KW-0472">Membrane</keyword>
<evidence type="ECO:0000313" key="3">
    <source>
        <dbReference type="Proteomes" id="UP001183610"/>
    </source>
</evidence>
<feature type="transmembrane region" description="Helical" evidence="1">
    <location>
        <begin position="85"/>
        <end position="105"/>
    </location>
</feature>
<protein>
    <recommendedName>
        <fullName evidence="4">DUF3592 domain-containing protein</fullName>
    </recommendedName>
</protein>
<proteinExistence type="predicted"/>
<gene>
    <name evidence="2" type="ORF">RM698_24710</name>
</gene>
<name>A0ABU2R944_9ACTN</name>
<evidence type="ECO:0008006" key="4">
    <source>
        <dbReference type="Google" id="ProtNLM"/>
    </source>
</evidence>
<keyword evidence="3" id="KW-1185">Reference proteome</keyword>
<keyword evidence="1" id="KW-0812">Transmembrane</keyword>
<dbReference type="EMBL" id="JAVRET010000074">
    <property type="protein sequence ID" value="MDT0412235.1"/>
    <property type="molecule type" value="Genomic_DNA"/>
</dbReference>
<organism evidence="2 3">
    <name type="scientific">Streptomyces evansiae</name>
    <dbReference type="NCBI Taxonomy" id="3075535"/>
    <lineage>
        <taxon>Bacteria</taxon>
        <taxon>Bacillati</taxon>
        <taxon>Actinomycetota</taxon>
        <taxon>Actinomycetes</taxon>
        <taxon>Kitasatosporales</taxon>
        <taxon>Streptomycetaceae</taxon>
        <taxon>Streptomyces</taxon>
    </lineage>
</organism>